<evidence type="ECO:0000256" key="1">
    <source>
        <dbReference type="PROSITE-ProRule" id="PRU00047"/>
    </source>
</evidence>
<dbReference type="EMBL" id="AGBW02014277">
    <property type="protein sequence ID" value="OWR41938.1"/>
    <property type="molecule type" value="Genomic_DNA"/>
</dbReference>
<dbReference type="Pfam" id="PF00098">
    <property type="entry name" value="zf-CCHC"/>
    <property type="match status" value="1"/>
</dbReference>
<proteinExistence type="predicted"/>
<keyword evidence="1" id="KW-0863">Zinc-finger</keyword>
<protein>
    <submittedName>
        <fullName evidence="3">Retrovirus-related Pol polyprotein from transposon TNT 1-94</fullName>
    </submittedName>
</protein>
<sequence length="113" mass="12739">MPAILKKKYLWEYVSGANSKPPPNDPNLPDSFAMVRMAINSRDDLSSTESLKVKIIEDFEGRKSQTVDQGAIYVKRINKNANLKKNYFSHGAKADVECYRCGRPGHLARVHSN</sequence>
<keyword evidence="4" id="KW-1185">Reference proteome</keyword>
<dbReference type="InterPro" id="IPR001878">
    <property type="entry name" value="Znf_CCHC"/>
</dbReference>
<keyword evidence="1" id="KW-0862">Zinc</keyword>
<reference evidence="3 4" key="1">
    <citation type="journal article" date="2011" name="Cell">
        <title>The monarch butterfly genome yields insights into long-distance migration.</title>
        <authorList>
            <person name="Zhan S."/>
            <person name="Merlin C."/>
            <person name="Boore J.L."/>
            <person name="Reppert S.M."/>
        </authorList>
    </citation>
    <scope>NUCLEOTIDE SEQUENCE [LARGE SCALE GENOMIC DNA]</scope>
    <source>
        <strain evidence="3">F-2</strain>
    </source>
</reference>
<comment type="caution">
    <text evidence="3">The sequence shown here is derived from an EMBL/GenBank/DDBJ whole genome shotgun (WGS) entry which is preliminary data.</text>
</comment>
<feature type="domain" description="CCHC-type" evidence="2">
    <location>
        <begin position="98"/>
        <end position="109"/>
    </location>
</feature>
<evidence type="ECO:0000313" key="3">
    <source>
        <dbReference type="EMBL" id="OWR41938.1"/>
    </source>
</evidence>
<evidence type="ECO:0000259" key="2">
    <source>
        <dbReference type="PROSITE" id="PS50158"/>
    </source>
</evidence>
<name>A0A212EKG2_DANPL</name>
<dbReference type="PROSITE" id="PS50158">
    <property type="entry name" value="ZF_CCHC"/>
    <property type="match status" value="1"/>
</dbReference>
<evidence type="ECO:0000313" key="4">
    <source>
        <dbReference type="Proteomes" id="UP000007151"/>
    </source>
</evidence>
<dbReference type="GO" id="GO:0003676">
    <property type="term" value="F:nucleic acid binding"/>
    <property type="evidence" value="ECO:0007669"/>
    <property type="project" value="InterPro"/>
</dbReference>
<keyword evidence="1" id="KW-0479">Metal-binding</keyword>
<gene>
    <name evidence="3" type="ORF">KGM_210944</name>
</gene>
<dbReference type="Proteomes" id="UP000007151">
    <property type="component" value="Unassembled WGS sequence"/>
</dbReference>
<dbReference type="KEGG" id="dpl:KGM_210944"/>
<accession>A0A212EKG2</accession>
<dbReference type="AlphaFoldDB" id="A0A212EKG2"/>
<organism evidence="3 4">
    <name type="scientific">Danaus plexippus plexippus</name>
    <dbReference type="NCBI Taxonomy" id="278856"/>
    <lineage>
        <taxon>Eukaryota</taxon>
        <taxon>Metazoa</taxon>
        <taxon>Ecdysozoa</taxon>
        <taxon>Arthropoda</taxon>
        <taxon>Hexapoda</taxon>
        <taxon>Insecta</taxon>
        <taxon>Pterygota</taxon>
        <taxon>Neoptera</taxon>
        <taxon>Endopterygota</taxon>
        <taxon>Lepidoptera</taxon>
        <taxon>Glossata</taxon>
        <taxon>Ditrysia</taxon>
        <taxon>Papilionoidea</taxon>
        <taxon>Nymphalidae</taxon>
        <taxon>Danainae</taxon>
        <taxon>Danaini</taxon>
        <taxon>Danaina</taxon>
        <taxon>Danaus</taxon>
        <taxon>Danaus</taxon>
    </lineage>
</organism>
<dbReference type="GO" id="GO:0008270">
    <property type="term" value="F:zinc ion binding"/>
    <property type="evidence" value="ECO:0007669"/>
    <property type="project" value="UniProtKB-KW"/>
</dbReference>
<dbReference type="InParanoid" id="A0A212EKG2"/>